<gene>
    <name evidence="1" type="ORF">FRX31_017374</name>
</gene>
<evidence type="ECO:0000313" key="2">
    <source>
        <dbReference type="Proteomes" id="UP000554482"/>
    </source>
</evidence>
<reference evidence="1 2" key="1">
    <citation type="submission" date="2020-06" db="EMBL/GenBank/DDBJ databases">
        <title>Transcriptomic and genomic resources for Thalictrum thalictroides and T. hernandezii: Facilitating candidate gene discovery in an emerging model plant lineage.</title>
        <authorList>
            <person name="Arias T."/>
            <person name="Riano-Pachon D.M."/>
            <person name="Di Stilio V.S."/>
        </authorList>
    </citation>
    <scope>NUCLEOTIDE SEQUENCE [LARGE SCALE GENOMIC DNA]</scope>
    <source>
        <strain evidence="2">cv. WT478/WT964</strain>
        <tissue evidence="1">Leaves</tissue>
    </source>
</reference>
<name>A0A7J6W6K6_THATH</name>
<dbReference type="EMBL" id="JABWDY010020584">
    <property type="protein sequence ID" value="KAF5193039.1"/>
    <property type="molecule type" value="Genomic_DNA"/>
</dbReference>
<sequence>MTAREAMIYQDVMIVLEIMTVGKTIDHGEMAEIMIARDRVIELVNQQFAMSVASQDTLRNCPRRQ</sequence>
<accession>A0A7J6W6K6</accession>
<protein>
    <submittedName>
        <fullName evidence="1">Uncharacterized protein</fullName>
    </submittedName>
</protein>
<evidence type="ECO:0000313" key="1">
    <source>
        <dbReference type="EMBL" id="KAF5193039.1"/>
    </source>
</evidence>
<dbReference type="Proteomes" id="UP000554482">
    <property type="component" value="Unassembled WGS sequence"/>
</dbReference>
<organism evidence="1 2">
    <name type="scientific">Thalictrum thalictroides</name>
    <name type="common">Rue-anemone</name>
    <name type="synonym">Anemone thalictroides</name>
    <dbReference type="NCBI Taxonomy" id="46969"/>
    <lineage>
        <taxon>Eukaryota</taxon>
        <taxon>Viridiplantae</taxon>
        <taxon>Streptophyta</taxon>
        <taxon>Embryophyta</taxon>
        <taxon>Tracheophyta</taxon>
        <taxon>Spermatophyta</taxon>
        <taxon>Magnoliopsida</taxon>
        <taxon>Ranunculales</taxon>
        <taxon>Ranunculaceae</taxon>
        <taxon>Thalictroideae</taxon>
        <taxon>Thalictrum</taxon>
    </lineage>
</organism>
<dbReference type="AlphaFoldDB" id="A0A7J6W6K6"/>
<comment type="caution">
    <text evidence="1">The sequence shown here is derived from an EMBL/GenBank/DDBJ whole genome shotgun (WGS) entry which is preliminary data.</text>
</comment>
<keyword evidence="2" id="KW-1185">Reference proteome</keyword>
<proteinExistence type="predicted"/>